<dbReference type="VEuPathDB" id="FungiDB:BO70DRAFT_392198"/>
<proteinExistence type="predicted"/>
<accession>A0A317X7G5</accession>
<dbReference type="GeneID" id="37068504"/>
<organism evidence="1 2">
    <name type="scientific">Aspergillus heteromorphus CBS 117.55</name>
    <dbReference type="NCBI Taxonomy" id="1448321"/>
    <lineage>
        <taxon>Eukaryota</taxon>
        <taxon>Fungi</taxon>
        <taxon>Dikarya</taxon>
        <taxon>Ascomycota</taxon>
        <taxon>Pezizomycotina</taxon>
        <taxon>Eurotiomycetes</taxon>
        <taxon>Eurotiomycetidae</taxon>
        <taxon>Eurotiales</taxon>
        <taxon>Aspergillaceae</taxon>
        <taxon>Aspergillus</taxon>
        <taxon>Aspergillus subgen. Circumdati</taxon>
    </lineage>
</organism>
<name>A0A317X7G5_9EURO</name>
<dbReference type="RefSeq" id="XP_025404557.1">
    <property type="nucleotide sequence ID" value="XM_025546267.1"/>
</dbReference>
<dbReference type="Proteomes" id="UP000247233">
    <property type="component" value="Unassembled WGS sequence"/>
</dbReference>
<evidence type="ECO:0000313" key="2">
    <source>
        <dbReference type="Proteomes" id="UP000247233"/>
    </source>
</evidence>
<dbReference type="EMBL" id="MSFL01000001">
    <property type="protein sequence ID" value="PWY92818.1"/>
    <property type="molecule type" value="Genomic_DNA"/>
</dbReference>
<dbReference type="AlphaFoldDB" id="A0A317X7G5"/>
<keyword evidence="2" id="KW-1185">Reference proteome</keyword>
<sequence>MSQRTEVRPFLSEHDFQIAKRAFPEDQTNFRREIEDAVCQTRQFLAGLIEHRLKIPGYEGELDDRDEDWATRFIYGYKHVFAMLEVCGTFDSLHDSNLPERMTLETAYLAQLMKARVAVIVAFVHENDIAQDPAAAIFLDDEMKLLDVRRPSIIPHEVWQVMIKEANKDSPFHCNDHNEVITDCKRDIEGSLRDVFKYPNSPIMENDWALNSLQSYQEVMARFYELGRLGPNDDLSIQPCQVPLVVMGFHVNLISSLIACTIVGNDPMASNEMISDNVERSHPLYGRYLPGEFTIRRLTKLQRTFQELLGSLVRYEYFLRQQVA</sequence>
<reference evidence="1 2" key="1">
    <citation type="submission" date="2016-12" db="EMBL/GenBank/DDBJ databases">
        <title>The genomes of Aspergillus section Nigri reveals drivers in fungal speciation.</title>
        <authorList>
            <consortium name="DOE Joint Genome Institute"/>
            <person name="Vesth T.C."/>
            <person name="Nybo J."/>
            <person name="Theobald S."/>
            <person name="Brandl J."/>
            <person name="Frisvad J.C."/>
            <person name="Nielsen K.F."/>
            <person name="Lyhne E.K."/>
            <person name="Kogle M.E."/>
            <person name="Kuo A."/>
            <person name="Riley R."/>
            <person name="Clum A."/>
            <person name="Nolan M."/>
            <person name="Lipzen A."/>
            <person name="Salamov A."/>
            <person name="Henrissat B."/>
            <person name="Wiebenga A."/>
            <person name="De Vries R.P."/>
            <person name="Grigoriev I.V."/>
            <person name="Mortensen U.H."/>
            <person name="Andersen M.R."/>
            <person name="Baker S.E."/>
        </authorList>
    </citation>
    <scope>NUCLEOTIDE SEQUENCE [LARGE SCALE GENOMIC DNA]</scope>
    <source>
        <strain evidence="1 2">CBS 117.55</strain>
    </source>
</reference>
<gene>
    <name evidence="1" type="ORF">BO70DRAFT_392198</name>
</gene>
<evidence type="ECO:0000313" key="1">
    <source>
        <dbReference type="EMBL" id="PWY92818.1"/>
    </source>
</evidence>
<protein>
    <submittedName>
        <fullName evidence="1">Uncharacterized protein</fullName>
    </submittedName>
</protein>
<comment type="caution">
    <text evidence="1">The sequence shown here is derived from an EMBL/GenBank/DDBJ whole genome shotgun (WGS) entry which is preliminary data.</text>
</comment>